<name>A0A167QQC7_PENCH</name>
<reference evidence="2" key="1">
    <citation type="journal article" date="2014" name="Genome Announc.">
        <title>Complete sequencing and chromosome-scale genome assembly of the industrial progenitor strain P2niaD18 from the penicillin producer Penicillium chrysogenum.</title>
        <authorList>
            <person name="Specht T."/>
            <person name="Dahlmann T.A."/>
            <person name="Zadra I."/>
            <person name="Kurnsteiner H."/>
            <person name="Kuck U."/>
        </authorList>
    </citation>
    <scope>NUCLEOTIDE SEQUENCE [LARGE SCALE GENOMIC DNA]</scope>
    <source>
        <strain evidence="2">P2niaD18</strain>
    </source>
</reference>
<dbReference type="AlphaFoldDB" id="A0A167QQC7"/>
<feature type="compositionally biased region" description="Polar residues" evidence="1">
    <location>
        <begin position="75"/>
        <end position="95"/>
    </location>
</feature>
<feature type="region of interest" description="Disordered" evidence="1">
    <location>
        <begin position="62"/>
        <end position="95"/>
    </location>
</feature>
<dbReference type="EMBL" id="CM002800">
    <property type="protein sequence ID" value="KZN85038.1"/>
    <property type="molecule type" value="Genomic_DNA"/>
</dbReference>
<evidence type="ECO:0000256" key="1">
    <source>
        <dbReference type="SAM" id="MobiDB-lite"/>
    </source>
</evidence>
<evidence type="ECO:0000313" key="2">
    <source>
        <dbReference type="EMBL" id="KZN85038.1"/>
    </source>
</evidence>
<accession>A0A167QQC7</accession>
<sequence length="95" mass="10536">MLYTTPQSIKTMQLPPRPQAISALDTTSLATIYHHIVYLFNGHPSSRIPAIAMPRERELLVVTKDDSRNRKKPNGLSNATGRTAPTATPSPENQR</sequence>
<proteinExistence type="predicted"/>
<protein>
    <submittedName>
        <fullName evidence="2">Uncharacterized protein</fullName>
    </submittedName>
</protein>
<dbReference type="Proteomes" id="UP000076449">
    <property type="component" value="Chromosome III"/>
</dbReference>
<gene>
    <name evidence="2" type="ORF">EN45_092070</name>
</gene>
<organism evidence="2">
    <name type="scientific">Penicillium chrysogenum</name>
    <name type="common">Penicillium notatum</name>
    <dbReference type="NCBI Taxonomy" id="5076"/>
    <lineage>
        <taxon>Eukaryota</taxon>
        <taxon>Fungi</taxon>
        <taxon>Dikarya</taxon>
        <taxon>Ascomycota</taxon>
        <taxon>Pezizomycotina</taxon>
        <taxon>Eurotiomycetes</taxon>
        <taxon>Eurotiomycetidae</taxon>
        <taxon>Eurotiales</taxon>
        <taxon>Aspergillaceae</taxon>
        <taxon>Penicillium</taxon>
        <taxon>Penicillium chrysogenum species complex</taxon>
    </lineage>
</organism>